<feature type="compositionally biased region" description="Polar residues" evidence="1">
    <location>
        <begin position="177"/>
        <end position="187"/>
    </location>
</feature>
<organism evidence="2 3">
    <name type="scientific">Nonomuraea polychroma</name>
    <dbReference type="NCBI Taxonomy" id="46176"/>
    <lineage>
        <taxon>Bacteria</taxon>
        <taxon>Bacillati</taxon>
        <taxon>Actinomycetota</taxon>
        <taxon>Actinomycetes</taxon>
        <taxon>Streptosporangiales</taxon>
        <taxon>Streptosporangiaceae</taxon>
        <taxon>Nonomuraea</taxon>
    </lineage>
</organism>
<proteinExistence type="predicted"/>
<dbReference type="AlphaFoldDB" id="A0A438M614"/>
<comment type="caution">
    <text evidence="2">The sequence shown here is derived from an EMBL/GenBank/DDBJ whole genome shotgun (WGS) entry which is preliminary data.</text>
</comment>
<reference evidence="2 3" key="1">
    <citation type="submission" date="2019-01" db="EMBL/GenBank/DDBJ databases">
        <title>Sequencing the genomes of 1000 actinobacteria strains.</title>
        <authorList>
            <person name="Klenk H.-P."/>
        </authorList>
    </citation>
    <scope>NUCLEOTIDE SEQUENCE [LARGE SCALE GENOMIC DNA]</scope>
    <source>
        <strain evidence="2 3">DSM 43925</strain>
    </source>
</reference>
<dbReference type="Proteomes" id="UP000284824">
    <property type="component" value="Unassembled WGS sequence"/>
</dbReference>
<accession>A0A438M614</accession>
<dbReference type="EMBL" id="SAUN01000001">
    <property type="protein sequence ID" value="RVX40908.1"/>
    <property type="molecule type" value="Genomic_DNA"/>
</dbReference>
<name>A0A438M614_9ACTN</name>
<gene>
    <name evidence="2" type="ORF">EDD27_3350</name>
</gene>
<evidence type="ECO:0000313" key="3">
    <source>
        <dbReference type="Proteomes" id="UP000284824"/>
    </source>
</evidence>
<evidence type="ECO:0000256" key="1">
    <source>
        <dbReference type="SAM" id="MobiDB-lite"/>
    </source>
</evidence>
<feature type="region of interest" description="Disordered" evidence="1">
    <location>
        <begin position="61"/>
        <end position="89"/>
    </location>
</feature>
<sequence length="267" mass="28828">MQARQIRPKFPRDYREAVPPRWSDVVVVLGGIRVAQVADGAPRWRASCTCSATTTAEPAPIPCGGRGGSMTSPLSRPAHSRQRMPEPSESIQPVYEPVYEVVKVVRLPVPNEIREPDCMIGPKVWVRRRIRRLTPWLVPRQAPPARCWYHQVDWRQAAEAAMRLVRQAQAAGLPGESSRTLNPTPNGATARGNTVWRPARPGGAADRRATVGAVRPRHRPADPAVDGGSTGLSGASPGPTPCVTGRFVGLASWQHGGTSSVICSTAP</sequence>
<evidence type="ECO:0000313" key="2">
    <source>
        <dbReference type="EMBL" id="RVX40908.1"/>
    </source>
</evidence>
<keyword evidence="3" id="KW-1185">Reference proteome</keyword>
<protein>
    <submittedName>
        <fullName evidence="2">Uncharacterized protein</fullName>
    </submittedName>
</protein>
<feature type="region of interest" description="Disordered" evidence="1">
    <location>
        <begin position="171"/>
        <end position="238"/>
    </location>
</feature>